<sequence length="255" mass="27886">MFDDIDLSELGLDLPEEKAAALKEALGTKAKELLEKETGGLKSKNSELLGKLKTAQGDLDTLHAQFEGLDIDAVKAIVAKAGQDEESRLIAEGKIDEVVSRRTERLRGDLEKQLQVERERADKAEAFANQFKDRVLSDSIREAATKAGALAEAADDIILRARSVFRLNEDGLPVALDKDGEVIYGKDGKTPLTPLEWAESLQETAPHLWPRAQGAGQTGDRGGKSGSKKRSDMTMQEKSAFIHEHGQEAFLKLPK</sequence>
<dbReference type="AlphaFoldDB" id="A0A1U9JXR8"/>
<dbReference type="Proteomes" id="UP000189369">
    <property type="component" value="Chromosome"/>
</dbReference>
<gene>
    <name evidence="2" type="ORF">PAEH1_01455</name>
</gene>
<evidence type="ECO:0000313" key="2">
    <source>
        <dbReference type="EMBL" id="AQS50546.1"/>
    </source>
</evidence>
<dbReference type="OrthoDB" id="6898931at2"/>
<name>A0A1U9JXR8_9BURK</name>
<accession>A0A1U9JXR8</accession>
<evidence type="ECO:0008006" key="4">
    <source>
        <dbReference type="Google" id="ProtNLM"/>
    </source>
</evidence>
<organism evidence="2 3">
    <name type="scientific">Paenalcaligenes hominis</name>
    <dbReference type="NCBI Taxonomy" id="643674"/>
    <lineage>
        <taxon>Bacteria</taxon>
        <taxon>Pseudomonadati</taxon>
        <taxon>Pseudomonadota</taxon>
        <taxon>Betaproteobacteria</taxon>
        <taxon>Burkholderiales</taxon>
        <taxon>Alcaligenaceae</taxon>
        <taxon>Paenalcaligenes</taxon>
    </lineage>
</organism>
<feature type="region of interest" description="Disordered" evidence="1">
    <location>
        <begin position="204"/>
        <end position="255"/>
    </location>
</feature>
<dbReference type="EMBL" id="CP019697">
    <property type="protein sequence ID" value="AQS50546.1"/>
    <property type="molecule type" value="Genomic_DNA"/>
</dbReference>
<proteinExistence type="predicted"/>
<dbReference type="KEGG" id="phn:PAEH1_01455"/>
<protein>
    <recommendedName>
        <fullName evidence="4">Phage protein</fullName>
    </recommendedName>
</protein>
<dbReference type="STRING" id="643674.PAEH1_01455"/>
<evidence type="ECO:0000313" key="3">
    <source>
        <dbReference type="Proteomes" id="UP000189369"/>
    </source>
</evidence>
<reference evidence="2 3" key="1">
    <citation type="submission" date="2017-01" db="EMBL/GenBank/DDBJ databases">
        <title>Complete Genome Sequence of Paenalcaligenes hominis, Isolated from a paraplegic Patient with neurogenic bladder.</title>
        <authorList>
            <person name="Mukhopadhyay R."/>
            <person name="Joaquin J."/>
            <person name="Hogue R."/>
            <person name="Kilaru A."/>
            <person name="Jospin G."/>
            <person name="Mars K."/>
            <person name="Eisen J.A."/>
            <person name="Chaturvedi V."/>
        </authorList>
    </citation>
    <scope>NUCLEOTIDE SEQUENCE [LARGE SCALE GENOMIC DNA]</scope>
    <source>
        <strain evidence="2 3">15S00501</strain>
    </source>
</reference>
<evidence type="ECO:0000256" key="1">
    <source>
        <dbReference type="SAM" id="MobiDB-lite"/>
    </source>
</evidence>